<organism evidence="1 2">
    <name type="scientific">Aspergillus keveii</name>
    <dbReference type="NCBI Taxonomy" id="714993"/>
    <lineage>
        <taxon>Eukaryota</taxon>
        <taxon>Fungi</taxon>
        <taxon>Dikarya</taxon>
        <taxon>Ascomycota</taxon>
        <taxon>Pezizomycotina</taxon>
        <taxon>Eurotiomycetes</taxon>
        <taxon>Eurotiomycetidae</taxon>
        <taxon>Eurotiales</taxon>
        <taxon>Aspergillaceae</taxon>
        <taxon>Aspergillus</taxon>
        <taxon>Aspergillus subgen. Nidulantes</taxon>
    </lineage>
</organism>
<comment type="caution">
    <text evidence="1">The sequence shown here is derived from an EMBL/GenBank/DDBJ whole genome shotgun (WGS) entry which is preliminary data.</text>
</comment>
<proteinExistence type="predicted"/>
<reference evidence="1 2" key="1">
    <citation type="submission" date="2024-07" db="EMBL/GenBank/DDBJ databases">
        <title>Section-level genome sequencing and comparative genomics of Aspergillus sections Usti and Cavernicolus.</title>
        <authorList>
            <consortium name="Lawrence Berkeley National Laboratory"/>
            <person name="Nybo J.L."/>
            <person name="Vesth T.C."/>
            <person name="Theobald S."/>
            <person name="Frisvad J.C."/>
            <person name="Larsen T.O."/>
            <person name="Kjaerboelling I."/>
            <person name="Rothschild-Mancinelli K."/>
            <person name="Lyhne E.K."/>
            <person name="Kogle M.E."/>
            <person name="Barry K."/>
            <person name="Clum A."/>
            <person name="Na H."/>
            <person name="Ledsgaard L."/>
            <person name="Lin J."/>
            <person name="Lipzen A."/>
            <person name="Kuo A."/>
            <person name="Riley R."/>
            <person name="Mondo S."/>
            <person name="Labutti K."/>
            <person name="Haridas S."/>
            <person name="Pangalinan J."/>
            <person name="Salamov A.A."/>
            <person name="Simmons B.A."/>
            <person name="Magnuson J.K."/>
            <person name="Chen J."/>
            <person name="Drula E."/>
            <person name="Henrissat B."/>
            <person name="Wiebenga A."/>
            <person name="Lubbers R.J."/>
            <person name="Gomes A.C."/>
            <person name="Makela M.R."/>
            <person name="Stajich J."/>
            <person name="Grigoriev I.V."/>
            <person name="Mortensen U.H."/>
            <person name="De Vries R.P."/>
            <person name="Baker S.E."/>
            <person name="Andersen M.R."/>
        </authorList>
    </citation>
    <scope>NUCLEOTIDE SEQUENCE [LARGE SCALE GENOMIC DNA]</scope>
    <source>
        <strain evidence="1 2">CBS 209.92</strain>
    </source>
</reference>
<protein>
    <submittedName>
        <fullName evidence="1">Uncharacterized protein</fullName>
    </submittedName>
</protein>
<dbReference type="Gene3D" id="3.40.50.720">
    <property type="entry name" value="NAD(P)-binding Rossmann-like Domain"/>
    <property type="match status" value="1"/>
</dbReference>
<evidence type="ECO:0000313" key="2">
    <source>
        <dbReference type="Proteomes" id="UP001610563"/>
    </source>
</evidence>
<dbReference type="Proteomes" id="UP001610563">
    <property type="component" value="Unassembled WGS sequence"/>
</dbReference>
<dbReference type="EMBL" id="JBFTWV010000218">
    <property type="protein sequence ID" value="KAL2783691.1"/>
    <property type="molecule type" value="Genomic_DNA"/>
</dbReference>
<accession>A0ABR4FKC3</accession>
<keyword evidence="2" id="KW-1185">Reference proteome</keyword>
<evidence type="ECO:0000313" key="1">
    <source>
        <dbReference type="EMBL" id="KAL2783691.1"/>
    </source>
</evidence>
<sequence>MPGKFRRGELHIHMIQGPGDMADQLQCESRNDRRGIVSSVSTVENWPDPAIPIPEEPLCDFTLAAPMGYAQSKLVASMVLDRADEVSGVSRNVVCVGQIASPRGEKGI</sequence>
<gene>
    <name evidence="1" type="ORF">BJX66DRAFT_344726</name>
</gene>
<name>A0ABR4FKC3_9EURO</name>